<dbReference type="AlphaFoldDB" id="A0A2N9JK04"/>
<accession>A0A2N9JK04</accession>
<organism evidence="1 2">
    <name type="scientific">Micropruina glycogenica</name>
    <dbReference type="NCBI Taxonomy" id="75385"/>
    <lineage>
        <taxon>Bacteria</taxon>
        <taxon>Bacillati</taxon>
        <taxon>Actinomycetota</taxon>
        <taxon>Actinomycetes</taxon>
        <taxon>Propionibacteriales</taxon>
        <taxon>Nocardioidaceae</taxon>
        <taxon>Micropruina</taxon>
    </lineage>
</organism>
<evidence type="ECO:0000313" key="2">
    <source>
        <dbReference type="Proteomes" id="UP000238164"/>
    </source>
</evidence>
<keyword evidence="2" id="KW-1185">Reference proteome</keyword>
<protein>
    <submittedName>
        <fullName evidence="1">Uncharacterized protein</fullName>
    </submittedName>
</protein>
<sequence>MGTVPLSRHLGAEEALVFAGRACWDPLRLGVSTRSANDPRVDQRFPDRRAATGVGAALDGNGPAVEVSAQGEVPAQHAHSFVSPQ</sequence>
<evidence type="ECO:0000313" key="1">
    <source>
        <dbReference type="EMBL" id="SPD87878.1"/>
    </source>
</evidence>
<dbReference type="KEGG" id="mgg:MPLG2_2848"/>
<dbReference type="EMBL" id="LT985188">
    <property type="protein sequence ID" value="SPD87878.1"/>
    <property type="molecule type" value="Genomic_DNA"/>
</dbReference>
<name>A0A2N9JK04_9ACTN</name>
<proteinExistence type="predicted"/>
<dbReference type="Proteomes" id="UP000238164">
    <property type="component" value="Chromosome 1"/>
</dbReference>
<reference evidence="1 2" key="1">
    <citation type="submission" date="2018-02" db="EMBL/GenBank/DDBJ databases">
        <authorList>
            <person name="Cohen D.B."/>
            <person name="Kent A.D."/>
        </authorList>
    </citation>
    <scope>NUCLEOTIDE SEQUENCE [LARGE SCALE GENOMIC DNA]</scope>
    <source>
        <strain evidence="1">1</strain>
    </source>
</reference>
<gene>
    <name evidence="1" type="ORF">MPLG2_2848</name>
</gene>